<dbReference type="AlphaFoldDB" id="A0A7D7YJG1"/>
<dbReference type="InterPro" id="IPR050319">
    <property type="entry name" value="ABC_transp_ATP-bind"/>
</dbReference>
<dbReference type="KEGG" id="mtuy:H3143_02560"/>
<proteinExistence type="inferred from homology"/>
<dbReference type="Pfam" id="PF00005">
    <property type="entry name" value="ABC_tran"/>
    <property type="match status" value="2"/>
</dbReference>
<dbReference type="PROSITE" id="PS50893">
    <property type="entry name" value="ABC_TRANSPORTER_2"/>
    <property type="match status" value="1"/>
</dbReference>
<keyword evidence="4 7" id="KW-0067">ATP-binding</keyword>
<keyword evidence="5" id="KW-0175">Coiled coil</keyword>
<sequence>MTLERRKRMSNKKDEQTKALLDVANLSIVFNSRGSQFTAVDNVSFKVNKGDFFGIIGESGSGKSTIGKTLVRLNKLSGGMINLDGRLIGNKKLSRADKSWLHQNAQMIFQDPMSSLNPIKTVLKLVAEPIMINKMIHKKAKELYKKITYIKPYFHYVFETKEFDLTNQYQRNYYQKLTDQYNDGINQINSFSLSANDFNTGYKEVVFLLDDLSEKVQSNIELSKTYFSDYKKIIDDYISDYDQKKFDPVDLEFDQAKLDQSNQEKLLKYSQPVLDLKAKKSEKKAQYKKTIKDFNELYLFRNYSELLSWLTTVESEVKSFKYKMIMATKPLDYAYAGINYYWKKAELKLIKLIKKDKYFEKENLDLLINKINGKFAEIFEPLVSIVINFSVELSKDILKTNTLNNQSNTYLDLAKKLFHSIDNQFDLNKVKETVTEISSLAKMNTYLNDATFLGRNFEQWKDDIYKNFESLASEINRHKDESKRIVNEKNVDLFNLKKEIKQLDEEIAENYQSYQSSNKSDSINQLEQLKKVTLDKKAKRDQAIQDYRNKLPEINANREKLTEEVRKLHETYLSTKHKFHRLVHEKIDHLAKINHWDNKDLKVLIAAIKLRFKSMDAVDFEHKVITKDKNIYRNLFLKLPKWLNWVYLYPLRSILIRDKVFEALNQVGLKPEHAYRYPHEFSGGQRQRIVIARALITDPQIVIADEPISALDVSIQAQIVNIMKEMVEKRGVTFLFIAHDLSMVNYACENVIIMHRGKILERGNVDKIFKNPIHPYTKSLMKASPKLSNIHLDLASFDEGFSYYKDYSVINKPSYFQVSENHEVFCTKEQFDLWVNQNR</sequence>
<protein>
    <submittedName>
        <fullName evidence="7">ATP-binding cassette domain-containing protein</fullName>
    </submittedName>
</protein>
<evidence type="ECO:0000256" key="2">
    <source>
        <dbReference type="ARBA" id="ARBA00022448"/>
    </source>
</evidence>
<dbReference type="InterPro" id="IPR017871">
    <property type="entry name" value="ABC_transporter-like_CS"/>
</dbReference>
<evidence type="ECO:0000259" key="6">
    <source>
        <dbReference type="PROSITE" id="PS50893"/>
    </source>
</evidence>
<dbReference type="PANTHER" id="PTHR43776:SF7">
    <property type="entry name" value="D,D-DIPEPTIDE TRANSPORT ATP-BINDING PROTEIN DDPF-RELATED"/>
    <property type="match status" value="1"/>
</dbReference>
<evidence type="ECO:0000256" key="4">
    <source>
        <dbReference type="ARBA" id="ARBA00022840"/>
    </source>
</evidence>
<accession>A0A7D7YJG1</accession>
<dbReference type="PROSITE" id="PS00211">
    <property type="entry name" value="ABC_TRANSPORTER_1"/>
    <property type="match status" value="1"/>
</dbReference>
<dbReference type="InterPro" id="IPR003593">
    <property type="entry name" value="AAA+_ATPase"/>
</dbReference>
<keyword evidence="3" id="KW-0547">Nucleotide-binding</keyword>
<gene>
    <name evidence="7" type="ORF">H3143_02560</name>
</gene>
<feature type="domain" description="ABC transporter" evidence="6">
    <location>
        <begin position="21"/>
        <end position="781"/>
    </location>
</feature>
<evidence type="ECO:0000313" key="7">
    <source>
        <dbReference type="EMBL" id="QMT98361.1"/>
    </source>
</evidence>
<keyword evidence="8" id="KW-1185">Reference proteome</keyword>
<feature type="coiled-coil region" evidence="5">
    <location>
        <begin position="544"/>
        <end position="571"/>
    </location>
</feature>
<evidence type="ECO:0000256" key="3">
    <source>
        <dbReference type="ARBA" id="ARBA00022741"/>
    </source>
</evidence>
<comment type="similarity">
    <text evidence="1">Belongs to the ABC transporter superfamily.</text>
</comment>
<reference evidence="7 8" key="1">
    <citation type="journal article" date="2017" name="Int. J. Syst. Evol. Microbiol.">
        <title>Mycoplasma tullyi sp. nov., isolated from penguins of the genus Spheniscus.</title>
        <authorList>
            <person name="Yavari C.A."/>
            <person name="Ramirez A.S."/>
            <person name="Nicholas R.A.J."/>
            <person name="Radford A.D."/>
            <person name="Darby A.C."/>
            <person name="Bradbury J.M."/>
        </authorList>
    </citation>
    <scope>NUCLEOTIDE SEQUENCE [LARGE SCALE GENOMIC DNA]</scope>
    <source>
        <strain evidence="7 8">56A97T</strain>
    </source>
</reference>
<name>A0A7D7YJG1_9MOLU</name>
<dbReference type="PANTHER" id="PTHR43776">
    <property type="entry name" value="TRANSPORT ATP-BINDING PROTEIN"/>
    <property type="match status" value="1"/>
</dbReference>
<evidence type="ECO:0000256" key="1">
    <source>
        <dbReference type="ARBA" id="ARBA00005417"/>
    </source>
</evidence>
<dbReference type="SUPFAM" id="SSF52540">
    <property type="entry name" value="P-loop containing nucleoside triphosphate hydrolases"/>
    <property type="match status" value="1"/>
</dbReference>
<dbReference type="GO" id="GO:0016887">
    <property type="term" value="F:ATP hydrolysis activity"/>
    <property type="evidence" value="ECO:0007669"/>
    <property type="project" value="InterPro"/>
</dbReference>
<dbReference type="Gene3D" id="3.40.50.300">
    <property type="entry name" value="P-loop containing nucleotide triphosphate hydrolases"/>
    <property type="match status" value="2"/>
</dbReference>
<dbReference type="InterPro" id="IPR003439">
    <property type="entry name" value="ABC_transporter-like_ATP-bd"/>
</dbReference>
<dbReference type="EMBL" id="CP059674">
    <property type="protein sequence ID" value="QMT98361.1"/>
    <property type="molecule type" value="Genomic_DNA"/>
</dbReference>
<feature type="coiled-coil region" evidence="5">
    <location>
        <begin position="486"/>
        <end position="513"/>
    </location>
</feature>
<organism evidence="7 8">
    <name type="scientific">Mycoplasma tullyi</name>
    <dbReference type="NCBI Taxonomy" id="1612150"/>
    <lineage>
        <taxon>Bacteria</taxon>
        <taxon>Bacillati</taxon>
        <taxon>Mycoplasmatota</taxon>
        <taxon>Mollicutes</taxon>
        <taxon>Mycoplasmataceae</taxon>
        <taxon>Mycoplasma</taxon>
    </lineage>
</organism>
<dbReference type="GO" id="GO:0005524">
    <property type="term" value="F:ATP binding"/>
    <property type="evidence" value="ECO:0007669"/>
    <property type="project" value="UniProtKB-KW"/>
</dbReference>
<evidence type="ECO:0000256" key="5">
    <source>
        <dbReference type="SAM" id="Coils"/>
    </source>
</evidence>
<dbReference type="GO" id="GO:0055085">
    <property type="term" value="P:transmembrane transport"/>
    <property type="evidence" value="ECO:0007669"/>
    <property type="project" value="UniProtKB-ARBA"/>
</dbReference>
<dbReference type="InterPro" id="IPR027417">
    <property type="entry name" value="P-loop_NTPase"/>
</dbReference>
<evidence type="ECO:0000313" key="8">
    <source>
        <dbReference type="Proteomes" id="UP000514704"/>
    </source>
</evidence>
<dbReference type="SMART" id="SM00382">
    <property type="entry name" value="AAA"/>
    <property type="match status" value="1"/>
</dbReference>
<keyword evidence="2" id="KW-0813">Transport</keyword>
<dbReference type="Proteomes" id="UP000514704">
    <property type="component" value="Chromosome"/>
</dbReference>